<dbReference type="RefSeq" id="WP_172442357.1">
    <property type="nucleotide sequence ID" value="NZ_JACHXB010000004.1"/>
</dbReference>
<gene>
    <name evidence="4" type="ORF">SAMN06893097_103179</name>
</gene>
<reference evidence="4 5" key="1">
    <citation type="submission" date="2017-09" db="EMBL/GenBank/DDBJ databases">
        <authorList>
            <person name="Ehlers B."/>
            <person name="Leendertz F.H."/>
        </authorList>
    </citation>
    <scope>NUCLEOTIDE SEQUENCE [LARGE SCALE GENOMIC DNA]</scope>
    <source>
        <strain evidence="4 5">DSM 46844</strain>
    </source>
</reference>
<feature type="domain" description="HTH cro/C1-type" evidence="3">
    <location>
        <begin position="46"/>
        <end position="100"/>
    </location>
</feature>
<dbReference type="PANTHER" id="PTHR46558:SF4">
    <property type="entry name" value="DNA-BIDING PHAGE PROTEIN"/>
    <property type="match status" value="1"/>
</dbReference>
<dbReference type="GO" id="GO:0003677">
    <property type="term" value="F:DNA binding"/>
    <property type="evidence" value="ECO:0007669"/>
    <property type="project" value="UniProtKB-KW"/>
</dbReference>
<evidence type="ECO:0000313" key="5">
    <source>
        <dbReference type="Proteomes" id="UP000219514"/>
    </source>
</evidence>
<evidence type="ECO:0000256" key="1">
    <source>
        <dbReference type="ARBA" id="ARBA00023125"/>
    </source>
</evidence>
<sequence>MHEQQLVVAGTAPGSGASVGVPLSVHAMEGISPTVAGEGKGLSGVLLAWRAGEGLSRLAAAQRLGIAHTTLRSWEVLGVCPQPVHLHQLAAVLPHDVEQLRALIGPDRVRTVRTSGGEGASALCRARLTAGLTMTQLALKLGVVPSTVSRWENGVRTPAPEIWPRLVTALRLDPSLWDAVLAENPARRSEGVHLPGLGQLRRDRGLTQRAFRTALGIGPTSAVSWEHGRVRVPVHRLDDVAGVLGVDRTTLLAAGVRAPRGRTGERPLADLRTAAGLTQRELALHLGVSVRTVAHWEAGSRPVPLAAGRPLARLLRRPLPRIVAAAGLEPARVPSPHTWRPADLPQVVTVLRRSSGWSAVALGRRIGVSGWTVRSWEAGTTLPSLSACQRLEWAHGLPRDSLTRLRRSTPRPAAQRSMVLSLDAANSPTTRSALLPLDEPPHNTPPRRSA</sequence>
<name>A0A285EAK4_9ACTN</name>
<dbReference type="Proteomes" id="UP000219514">
    <property type="component" value="Unassembled WGS sequence"/>
</dbReference>
<feature type="domain" description="HTH cro/C1-type" evidence="3">
    <location>
        <begin position="199"/>
        <end position="251"/>
    </location>
</feature>
<feature type="region of interest" description="Disordered" evidence="2">
    <location>
        <begin position="403"/>
        <end position="450"/>
    </location>
</feature>
<dbReference type="CDD" id="cd00093">
    <property type="entry name" value="HTH_XRE"/>
    <property type="match status" value="4"/>
</dbReference>
<dbReference type="PROSITE" id="PS50943">
    <property type="entry name" value="HTH_CROC1"/>
    <property type="match status" value="5"/>
</dbReference>
<protein>
    <submittedName>
        <fullName evidence="4">Helix-turn-helix domain-containing protein</fullName>
    </submittedName>
</protein>
<dbReference type="Pfam" id="PF01381">
    <property type="entry name" value="HTH_3"/>
    <property type="match status" value="4"/>
</dbReference>
<keyword evidence="1" id="KW-0238">DNA-binding</keyword>
<proteinExistence type="predicted"/>
<evidence type="ECO:0000256" key="2">
    <source>
        <dbReference type="SAM" id="MobiDB-lite"/>
    </source>
</evidence>
<dbReference type="Gene3D" id="1.10.260.40">
    <property type="entry name" value="lambda repressor-like DNA-binding domains"/>
    <property type="match status" value="4"/>
</dbReference>
<dbReference type="EMBL" id="OBDO01000003">
    <property type="protein sequence ID" value="SNX96010.1"/>
    <property type="molecule type" value="Genomic_DNA"/>
</dbReference>
<keyword evidence="5" id="KW-1185">Reference proteome</keyword>
<dbReference type="SUPFAM" id="SSF47413">
    <property type="entry name" value="lambda repressor-like DNA-binding domains"/>
    <property type="match status" value="4"/>
</dbReference>
<feature type="domain" description="HTH cro/C1-type" evidence="3">
    <location>
        <begin position="351"/>
        <end position="402"/>
    </location>
</feature>
<dbReference type="InterPro" id="IPR010982">
    <property type="entry name" value="Lambda_DNA-bd_dom_sf"/>
</dbReference>
<evidence type="ECO:0000259" key="3">
    <source>
        <dbReference type="PROSITE" id="PS50943"/>
    </source>
</evidence>
<organism evidence="4 5">
    <name type="scientific">Geodermatophilus sabuli</name>
    <dbReference type="NCBI Taxonomy" id="1564158"/>
    <lineage>
        <taxon>Bacteria</taxon>
        <taxon>Bacillati</taxon>
        <taxon>Actinomycetota</taxon>
        <taxon>Actinomycetes</taxon>
        <taxon>Geodermatophilales</taxon>
        <taxon>Geodermatophilaceae</taxon>
        <taxon>Geodermatophilus</taxon>
    </lineage>
</organism>
<evidence type="ECO:0000313" key="4">
    <source>
        <dbReference type="EMBL" id="SNX96010.1"/>
    </source>
</evidence>
<dbReference type="InterPro" id="IPR001387">
    <property type="entry name" value="Cro/C1-type_HTH"/>
</dbReference>
<dbReference type="SMART" id="SM00530">
    <property type="entry name" value="HTH_XRE"/>
    <property type="match status" value="5"/>
</dbReference>
<feature type="domain" description="HTH cro/C1-type" evidence="3">
    <location>
        <begin position="125"/>
        <end position="177"/>
    </location>
</feature>
<dbReference type="PANTHER" id="PTHR46558">
    <property type="entry name" value="TRACRIPTIONAL REGULATORY PROTEIN-RELATED-RELATED"/>
    <property type="match status" value="1"/>
</dbReference>
<feature type="domain" description="HTH cro/C1-type" evidence="3">
    <location>
        <begin position="268"/>
        <end position="322"/>
    </location>
</feature>
<dbReference type="AlphaFoldDB" id="A0A285EAK4"/>
<accession>A0A285EAK4</accession>